<dbReference type="OrthoDB" id="6779016at2759"/>
<evidence type="ECO:0000259" key="1">
    <source>
        <dbReference type="Pfam" id="PF16064"/>
    </source>
</evidence>
<evidence type="ECO:0000313" key="3">
    <source>
        <dbReference type="Proteomes" id="UP000198287"/>
    </source>
</evidence>
<proteinExistence type="predicted"/>
<dbReference type="InterPro" id="IPR032071">
    <property type="entry name" value="DUF4806"/>
</dbReference>
<protein>
    <recommendedName>
        <fullName evidence="1">DUF4806 domain-containing protein</fullName>
    </recommendedName>
</protein>
<accession>A0A226DA35</accession>
<dbReference type="AlphaFoldDB" id="A0A226DA35"/>
<keyword evidence="3" id="KW-1185">Reference proteome</keyword>
<comment type="caution">
    <text evidence="2">The sequence shown here is derived from an EMBL/GenBank/DDBJ whole genome shotgun (WGS) entry which is preliminary data.</text>
</comment>
<dbReference type="Proteomes" id="UP000198287">
    <property type="component" value="Unassembled WGS sequence"/>
</dbReference>
<organism evidence="2 3">
    <name type="scientific">Folsomia candida</name>
    <name type="common">Springtail</name>
    <dbReference type="NCBI Taxonomy" id="158441"/>
    <lineage>
        <taxon>Eukaryota</taxon>
        <taxon>Metazoa</taxon>
        <taxon>Ecdysozoa</taxon>
        <taxon>Arthropoda</taxon>
        <taxon>Hexapoda</taxon>
        <taxon>Collembola</taxon>
        <taxon>Entomobryomorpha</taxon>
        <taxon>Isotomoidea</taxon>
        <taxon>Isotomidae</taxon>
        <taxon>Proisotominae</taxon>
        <taxon>Folsomia</taxon>
    </lineage>
</organism>
<feature type="domain" description="DUF4806" evidence="1">
    <location>
        <begin position="45"/>
        <end position="126"/>
    </location>
</feature>
<name>A0A226DA35_FOLCA</name>
<dbReference type="Pfam" id="PF16064">
    <property type="entry name" value="DUF4806"/>
    <property type="match status" value="1"/>
</dbReference>
<gene>
    <name evidence="2" type="ORF">Fcan01_23636</name>
</gene>
<sequence length="163" mass="17927">MRLLHSIKLELQGHGQALRTILGRELSNGSPAVVATLSDELNDLGFPLTRMEGIIDLDDRVKKSKVAKSDLAIIMATCKGTDVNTVVLQIMSKLIADDLMAQFSLKGKRKKRCFNALVNFREAINDAVQAHPNTGPNVGIDEIDVAIADSLKKASDREYQRKK</sequence>
<evidence type="ECO:0000313" key="2">
    <source>
        <dbReference type="EMBL" id="OXA41481.1"/>
    </source>
</evidence>
<reference evidence="2 3" key="1">
    <citation type="submission" date="2015-12" db="EMBL/GenBank/DDBJ databases">
        <title>The genome of Folsomia candida.</title>
        <authorList>
            <person name="Faddeeva A."/>
            <person name="Derks M.F."/>
            <person name="Anvar Y."/>
            <person name="Smit S."/>
            <person name="Van Straalen N."/>
            <person name="Roelofs D."/>
        </authorList>
    </citation>
    <scope>NUCLEOTIDE SEQUENCE [LARGE SCALE GENOMIC DNA]</scope>
    <source>
        <strain evidence="2 3">VU population</strain>
        <tissue evidence="2">Whole body</tissue>
    </source>
</reference>
<dbReference type="EMBL" id="LNIX01000029">
    <property type="protein sequence ID" value="OXA41481.1"/>
    <property type="molecule type" value="Genomic_DNA"/>
</dbReference>